<dbReference type="AlphaFoldDB" id="X1W1E2"/>
<accession>X1W1E2</accession>
<gene>
    <name evidence="1" type="ORF">S12H4_61640</name>
</gene>
<reference evidence="1" key="1">
    <citation type="journal article" date="2014" name="Front. Microbiol.">
        <title>High frequency of phylogenetically diverse reductive dehalogenase-homologous genes in deep subseafloor sedimentary metagenomes.</title>
        <authorList>
            <person name="Kawai M."/>
            <person name="Futagami T."/>
            <person name="Toyoda A."/>
            <person name="Takaki Y."/>
            <person name="Nishi S."/>
            <person name="Hori S."/>
            <person name="Arai W."/>
            <person name="Tsubouchi T."/>
            <person name="Morono Y."/>
            <person name="Uchiyama I."/>
            <person name="Ito T."/>
            <person name="Fujiyama A."/>
            <person name="Inagaki F."/>
            <person name="Takami H."/>
        </authorList>
    </citation>
    <scope>NUCLEOTIDE SEQUENCE</scope>
    <source>
        <strain evidence="1">Expedition CK06-06</strain>
    </source>
</reference>
<protein>
    <submittedName>
        <fullName evidence="1">Uncharacterized protein</fullName>
    </submittedName>
</protein>
<sequence>MTSEQGKVYFIGSCKVVNGLCHRHGYSVSKTVRCPRSELTDEEWAAAWELVQEAFPEGQPNPWVNGWWPQTLEEAERVAKAYERKMGEA</sequence>
<organism evidence="1">
    <name type="scientific">marine sediment metagenome</name>
    <dbReference type="NCBI Taxonomy" id="412755"/>
    <lineage>
        <taxon>unclassified sequences</taxon>
        <taxon>metagenomes</taxon>
        <taxon>ecological metagenomes</taxon>
    </lineage>
</organism>
<proteinExistence type="predicted"/>
<comment type="caution">
    <text evidence="1">The sequence shown here is derived from an EMBL/GenBank/DDBJ whole genome shotgun (WGS) entry which is preliminary data.</text>
</comment>
<dbReference type="EMBL" id="BARW01040996">
    <property type="protein sequence ID" value="GAJ21800.1"/>
    <property type="molecule type" value="Genomic_DNA"/>
</dbReference>
<evidence type="ECO:0000313" key="1">
    <source>
        <dbReference type="EMBL" id="GAJ21800.1"/>
    </source>
</evidence>
<feature type="non-terminal residue" evidence="1">
    <location>
        <position position="89"/>
    </location>
</feature>
<name>X1W1E2_9ZZZZ</name>